<gene>
    <name evidence="2" type="ORF">KME60_03375</name>
</gene>
<dbReference type="Gene3D" id="3.40.50.11780">
    <property type="match status" value="1"/>
</dbReference>
<dbReference type="AlphaFoldDB" id="A0A951QI60"/>
<dbReference type="InterPro" id="IPR052042">
    <property type="entry name" value="Tail_sheath_structural"/>
</dbReference>
<accession>A0A951QI60</accession>
<evidence type="ECO:0000256" key="1">
    <source>
        <dbReference type="SAM" id="MobiDB-lite"/>
    </source>
</evidence>
<evidence type="ECO:0000313" key="2">
    <source>
        <dbReference type="EMBL" id="MBW4666497.1"/>
    </source>
</evidence>
<reference evidence="2" key="2">
    <citation type="journal article" date="2022" name="Microbiol. Resour. Announc.">
        <title>Metagenome Sequencing to Explore Phylogenomics of Terrestrial Cyanobacteria.</title>
        <authorList>
            <person name="Ward R.D."/>
            <person name="Stajich J.E."/>
            <person name="Johansen J.R."/>
            <person name="Huntemann M."/>
            <person name="Clum A."/>
            <person name="Foster B."/>
            <person name="Foster B."/>
            <person name="Roux S."/>
            <person name="Palaniappan K."/>
            <person name="Varghese N."/>
            <person name="Mukherjee S."/>
            <person name="Reddy T.B.K."/>
            <person name="Daum C."/>
            <person name="Copeland A."/>
            <person name="Chen I.A."/>
            <person name="Ivanova N.N."/>
            <person name="Kyrpides N.C."/>
            <person name="Shapiro N."/>
            <person name="Eloe-Fadrosh E.A."/>
            <person name="Pietrasiak N."/>
        </authorList>
    </citation>
    <scope>NUCLEOTIDE SEQUENCE</scope>
    <source>
        <strain evidence="2">GSE-NOS-MK-12-04C</strain>
    </source>
</reference>
<dbReference type="Proteomes" id="UP000729701">
    <property type="component" value="Unassembled WGS sequence"/>
</dbReference>
<name>A0A951QI60_9CYAN</name>
<protein>
    <submittedName>
        <fullName evidence="2">Uncharacterized protein</fullName>
    </submittedName>
</protein>
<reference evidence="2" key="1">
    <citation type="submission" date="2021-05" db="EMBL/GenBank/DDBJ databases">
        <authorList>
            <person name="Pietrasiak N."/>
            <person name="Ward R."/>
            <person name="Stajich J.E."/>
            <person name="Kurbessoian T."/>
        </authorList>
    </citation>
    <scope>NUCLEOTIDE SEQUENCE</scope>
    <source>
        <strain evidence="2">GSE-NOS-MK-12-04C</strain>
    </source>
</reference>
<proteinExistence type="predicted"/>
<organism evidence="2 3">
    <name type="scientific">Cyanomargarita calcarea GSE-NOS-MK-12-04C</name>
    <dbReference type="NCBI Taxonomy" id="2839659"/>
    <lineage>
        <taxon>Bacteria</taxon>
        <taxon>Bacillati</taxon>
        <taxon>Cyanobacteriota</taxon>
        <taxon>Cyanophyceae</taxon>
        <taxon>Nostocales</taxon>
        <taxon>Cyanomargaritaceae</taxon>
        <taxon>Cyanomargarita</taxon>
    </lineage>
</organism>
<dbReference type="PANTHER" id="PTHR35861:SF1">
    <property type="entry name" value="PHAGE TAIL SHEATH PROTEIN"/>
    <property type="match status" value="1"/>
</dbReference>
<comment type="caution">
    <text evidence="2">The sequence shown here is derived from an EMBL/GenBank/DDBJ whole genome shotgun (WGS) entry which is preliminary data.</text>
</comment>
<sequence length="402" mass="43920">MAVIGISINEISQATTATATDRISKCTLLIIPSGAVAALLNQFVGVSSATDFTSKFPTASEVVLQSVKIFFLNSPDGQLSVYACSDSTMTGNTQTDWKAHLLKGIGLLTLRTDIDLSLCVCPEIGAFTAQADRTAVYSAIQSMCEKFDWLFFINAAIDTDTKAKAITERALYSSPLGHSSFFYGRIKDNDDKIVPVSVVAAAIALKRDRVEPYSPPAGAKYPVQGIKDLVNYVDNVTDYTDLKNQQINVLQKIPRYGTCLWGAQTLSTDTKFSLINTRMAVSVASFRLESALIPILFAASDPQGRTNREVDRIIISLMTNLWLEGALSGATPEDAFKIEDVLVPADPTQQQQAQQQQGQQPTTTTTTAITRSLKKIEKRIYARFVEHIQQILLSVFVTDSLP</sequence>
<dbReference type="PANTHER" id="PTHR35861">
    <property type="match status" value="1"/>
</dbReference>
<dbReference type="EMBL" id="JAHHGZ010000003">
    <property type="protein sequence ID" value="MBW4666497.1"/>
    <property type="molecule type" value="Genomic_DNA"/>
</dbReference>
<evidence type="ECO:0000313" key="3">
    <source>
        <dbReference type="Proteomes" id="UP000729701"/>
    </source>
</evidence>
<feature type="region of interest" description="Disordered" evidence="1">
    <location>
        <begin position="347"/>
        <end position="366"/>
    </location>
</feature>